<keyword evidence="6 10" id="KW-0812">Transmembrane</keyword>
<keyword evidence="5" id="KW-0997">Cell inner membrane</keyword>
<dbReference type="HOGENOM" id="CLU_085305_2_0_7"/>
<dbReference type="STRING" id="598659.NAMH_0325"/>
<keyword evidence="9 11" id="KW-0472">Membrane</keyword>
<keyword evidence="13" id="KW-1185">Reference proteome</keyword>
<dbReference type="AlphaFoldDB" id="B9L7Z0"/>
<dbReference type="GO" id="GO:0015031">
    <property type="term" value="P:protein transport"/>
    <property type="evidence" value="ECO:0007669"/>
    <property type="project" value="UniProtKB-KW"/>
</dbReference>
<comment type="similarity">
    <text evidence="2 10">Belongs to the ExbD/TolR family.</text>
</comment>
<dbReference type="Pfam" id="PF02472">
    <property type="entry name" value="ExbD"/>
    <property type="match status" value="1"/>
</dbReference>
<evidence type="ECO:0000256" key="7">
    <source>
        <dbReference type="ARBA" id="ARBA00022927"/>
    </source>
</evidence>
<comment type="subcellular location">
    <subcellularLocation>
        <location evidence="1">Cell inner membrane</location>
        <topology evidence="1">Single-pass type II membrane protein</topology>
    </subcellularLocation>
    <subcellularLocation>
        <location evidence="10">Cell membrane</location>
        <topology evidence="10">Single-pass type II membrane protein</topology>
    </subcellularLocation>
</comment>
<dbReference type="GO" id="GO:0022857">
    <property type="term" value="F:transmembrane transporter activity"/>
    <property type="evidence" value="ECO:0007669"/>
    <property type="project" value="InterPro"/>
</dbReference>
<keyword evidence="4" id="KW-1003">Cell membrane</keyword>
<evidence type="ECO:0000256" key="2">
    <source>
        <dbReference type="ARBA" id="ARBA00005811"/>
    </source>
</evidence>
<dbReference type="OrthoDB" id="9798629at2"/>
<dbReference type="Gene3D" id="3.30.420.270">
    <property type="match status" value="1"/>
</dbReference>
<dbReference type="EMBL" id="CP001279">
    <property type="protein sequence ID" value="ACM92645.1"/>
    <property type="molecule type" value="Genomic_DNA"/>
</dbReference>
<dbReference type="Proteomes" id="UP000000448">
    <property type="component" value="Chromosome"/>
</dbReference>
<dbReference type="RefSeq" id="WP_012664016.1">
    <property type="nucleotide sequence ID" value="NC_012115.1"/>
</dbReference>
<evidence type="ECO:0000313" key="12">
    <source>
        <dbReference type="EMBL" id="ACM92645.1"/>
    </source>
</evidence>
<evidence type="ECO:0000256" key="5">
    <source>
        <dbReference type="ARBA" id="ARBA00022519"/>
    </source>
</evidence>
<keyword evidence="7 10" id="KW-0653">Protein transport</keyword>
<evidence type="ECO:0000256" key="1">
    <source>
        <dbReference type="ARBA" id="ARBA00004249"/>
    </source>
</evidence>
<accession>B9L7Z0</accession>
<evidence type="ECO:0000256" key="10">
    <source>
        <dbReference type="RuleBase" id="RU003879"/>
    </source>
</evidence>
<proteinExistence type="inferred from homology"/>
<evidence type="ECO:0000256" key="8">
    <source>
        <dbReference type="ARBA" id="ARBA00022989"/>
    </source>
</evidence>
<reference evidence="12 13" key="1">
    <citation type="journal article" date="2009" name="PLoS Genet.">
        <title>Adaptations to submarine hydrothermal environments exemplified by the genome of Nautilia profundicola.</title>
        <authorList>
            <person name="Campbell B.J."/>
            <person name="Smith J.L."/>
            <person name="Hanson T.E."/>
            <person name="Klotz M.G."/>
            <person name="Stein L.Y."/>
            <person name="Lee C.K."/>
            <person name="Wu D."/>
            <person name="Robinson J.M."/>
            <person name="Khouri H.M."/>
            <person name="Eisen J.A."/>
            <person name="Cary S.C."/>
        </authorList>
    </citation>
    <scope>NUCLEOTIDE SEQUENCE [LARGE SCALE GENOMIC DNA]</scope>
    <source>
        <strain evidence="13">ATCC BAA-1463 / DSM 18972 / AmH</strain>
    </source>
</reference>
<name>B9L7Z0_NAUPA</name>
<keyword evidence="3 10" id="KW-0813">Transport</keyword>
<evidence type="ECO:0000313" key="13">
    <source>
        <dbReference type="Proteomes" id="UP000000448"/>
    </source>
</evidence>
<evidence type="ECO:0000256" key="11">
    <source>
        <dbReference type="SAM" id="Phobius"/>
    </source>
</evidence>
<dbReference type="GO" id="GO:0005886">
    <property type="term" value="C:plasma membrane"/>
    <property type="evidence" value="ECO:0007669"/>
    <property type="project" value="UniProtKB-SubCell"/>
</dbReference>
<evidence type="ECO:0000256" key="3">
    <source>
        <dbReference type="ARBA" id="ARBA00022448"/>
    </source>
</evidence>
<dbReference type="PANTHER" id="PTHR30558:SF12">
    <property type="entry name" value="BIOPOLYMER TRANSPORT PROTEIN EXBD"/>
    <property type="match status" value="1"/>
</dbReference>
<dbReference type="KEGG" id="nam:NAMH_0325"/>
<organism evidence="12 13">
    <name type="scientific">Nautilia profundicola (strain ATCC BAA-1463 / DSM 18972 / AmH)</name>
    <dbReference type="NCBI Taxonomy" id="598659"/>
    <lineage>
        <taxon>Bacteria</taxon>
        <taxon>Pseudomonadati</taxon>
        <taxon>Campylobacterota</taxon>
        <taxon>Epsilonproteobacteria</taxon>
        <taxon>Nautiliales</taxon>
        <taxon>Nautiliaceae</taxon>
        <taxon>Nautilia</taxon>
    </lineage>
</organism>
<evidence type="ECO:0000256" key="9">
    <source>
        <dbReference type="ARBA" id="ARBA00023136"/>
    </source>
</evidence>
<feature type="transmembrane region" description="Helical" evidence="11">
    <location>
        <begin position="12"/>
        <end position="31"/>
    </location>
</feature>
<evidence type="ECO:0000256" key="6">
    <source>
        <dbReference type="ARBA" id="ARBA00022692"/>
    </source>
</evidence>
<sequence length="125" mass="14034">MKKPELNITPFVDIMLVLLAILMVSVTVSTYQEKTVNLPEGSKTTPAAKKPTITITIKKDGSVIVNKEQIPMKNFLEEFNLKYGNFNKNSLVYIAADKNIKYQTFMKVYSAVVKLGFTQIGLLTK</sequence>
<dbReference type="eggNOG" id="COG0848">
    <property type="taxonomic scope" value="Bacteria"/>
</dbReference>
<dbReference type="PANTHER" id="PTHR30558">
    <property type="entry name" value="EXBD MEMBRANE COMPONENT OF PMF-DRIVEN MACROMOLECULE IMPORT SYSTEM"/>
    <property type="match status" value="1"/>
</dbReference>
<dbReference type="InterPro" id="IPR003400">
    <property type="entry name" value="ExbD"/>
</dbReference>
<evidence type="ECO:0000256" key="4">
    <source>
        <dbReference type="ARBA" id="ARBA00022475"/>
    </source>
</evidence>
<protein>
    <submittedName>
        <fullName evidence="12">ExbD\tolR family transport protein</fullName>
    </submittedName>
</protein>
<gene>
    <name evidence="12" type="ordered locus">NAMH_0325</name>
</gene>
<keyword evidence="8 11" id="KW-1133">Transmembrane helix</keyword>